<comment type="caution">
    <text evidence="1">The sequence shown here is derived from an EMBL/GenBank/DDBJ whole genome shotgun (WGS) entry which is preliminary data.</text>
</comment>
<evidence type="ECO:0000313" key="1">
    <source>
        <dbReference type="EMBL" id="RUP45047.1"/>
    </source>
</evidence>
<gene>
    <name evidence="1" type="ORF">BC936DRAFT_148676</name>
</gene>
<keyword evidence="2" id="KW-1185">Reference proteome</keyword>
<dbReference type="AlphaFoldDB" id="A0A433D2H0"/>
<reference evidence="1 2" key="1">
    <citation type="journal article" date="2018" name="New Phytol.">
        <title>Phylogenomics of Endogonaceae and evolution of mycorrhizas within Mucoromycota.</title>
        <authorList>
            <person name="Chang Y."/>
            <person name="Desiro A."/>
            <person name="Na H."/>
            <person name="Sandor L."/>
            <person name="Lipzen A."/>
            <person name="Clum A."/>
            <person name="Barry K."/>
            <person name="Grigoriev I.V."/>
            <person name="Martin F.M."/>
            <person name="Stajich J.E."/>
            <person name="Smith M.E."/>
            <person name="Bonito G."/>
            <person name="Spatafora J.W."/>
        </authorList>
    </citation>
    <scope>NUCLEOTIDE SEQUENCE [LARGE SCALE GENOMIC DNA]</scope>
    <source>
        <strain evidence="1 2">GMNB39</strain>
    </source>
</reference>
<dbReference type="OrthoDB" id="2304952at2759"/>
<sequence>MHTTTTFSSLPTEILCHVYRNVSTPTDYANLMQTSSFLNAIGLAPYVRNKFLEQLFVPSRRQLLKSPQPHDHWSDVTYASICTFIAASGLRPSSSDIRVAAQPIPTSHFINYPFPNATVKRAALDLFRSTTLHQRSVPIAIPALSSSPIAEAESVAYQESLPGETPRRVYYDVTLCKDAGKFAKGSHFHYVFVHVDCVVAFDDELEPHTGGIMYKDESIMSAPTWEELFNSETCEINNVPIESTPTAAVPTATTFSTTLVEDMMSPTRPAPYLLRTYTGCTLRTDIRKGGLRTGRSFAHVFVYEQEDDFLCVEFCDKKGEGEEGLVEPKGYLMFAIYDVMWQ</sequence>
<dbReference type="Proteomes" id="UP000268093">
    <property type="component" value="Unassembled WGS sequence"/>
</dbReference>
<proteinExistence type="predicted"/>
<dbReference type="CDD" id="cd09917">
    <property type="entry name" value="F-box_SF"/>
    <property type="match status" value="1"/>
</dbReference>
<accession>A0A433D2H0</accession>
<evidence type="ECO:0008006" key="3">
    <source>
        <dbReference type="Google" id="ProtNLM"/>
    </source>
</evidence>
<organism evidence="1 2">
    <name type="scientific">Jimgerdemannia flammicorona</name>
    <dbReference type="NCBI Taxonomy" id="994334"/>
    <lineage>
        <taxon>Eukaryota</taxon>
        <taxon>Fungi</taxon>
        <taxon>Fungi incertae sedis</taxon>
        <taxon>Mucoromycota</taxon>
        <taxon>Mucoromycotina</taxon>
        <taxon>Endogonomycetes</taxon>
        <taxon>Endogonales</taxon>
        <taxon>Endogonaceae</taxon>
        <taxon>Jimgerdemannia</taxon>
    </lineage>
</organism>
<name>A0A433D2H0_9FUNG</name>
<protein>
    <recommendedName>
        <fullName evidence="3">F-box domain-containing protein</fullName>
    </recommendedName>
</protein>
<evidence type="ECO:0000313" key="2">
    <source>
        <dbReference type="Proteomes" id="UP000268093"/>
    </source>
</evidence>
<dbReference type="EMBL" id="RBNI01007895">
    <property type="protein sequence ID" value="RUP45047.1"/>
    <property type="molecule type" value="Genomic_DNA"/>
</dbReference>